<dbReference type="PROSITE" id="PS50048">
    <property type="entry name" value="ZN2_CY6_FUNGAL_2"/>
    <property type="match status" value="1"/>
</dbReference>
<dbReference type="Proteomes" id="UP000266673">
    <property type="component" value="Unassembled WGS sequence"/>
</dbReference>
<reference evidence="3 4" key="1">
    <citation type="submission" date="2018-06" db="EMBL/GenBank/DDBJ databases">
        <title>Comparative genomics reveals the genomic features of Rhizophagus irregularis, R. cerebriforme, R. diaphanum and Gigaspora rosea, and their symbiotic lifestyle signature.</title>
        <authorList>
            <person name="Morin E."/>
            <person name="San Clemente H."/>
            <person name="Chen E.C.H."/>
            <person name="De La Providencia I."/>
            <person name="Hainaut M."/>
            <person name="Kuo A."/>
            <person name="Kohler A."/>
            <person name="Murat C."/>
            <person name="Tang N."/>
            <person name="Roy S."/>
            <person name="Loubradou J."/>
            <person name="Henrissat B."/>
            <person name="Grigoriev I.V."/>
            <person name="Corradi N."/>
            <person name="Roux C."/>
            <person name="Martin F.M."/>
        </authorList>
    </citation>
    <scope>NUCLEOTIDE SEQUENCE [LARGE SCALE GENOMIC DNA]</scope>
    <source>
        <strain evidence="3 4">DAOM 194757</strain>
    </source>
</reference>
<evidence type="ECO:0000313" key="3">
    <source>
        <dbReference type="EMBL" id="RIB15983.1"/>
    </source>
</evidence>
<keyword evidence="4" id="KW-1185">Reference proteome</keyword>
<protein>
    <recommendedName>
        <fullName evidence="2">Zn(2)-C6 fungal-type domain-containing protein</fullName>
    </recommendedName>
</protein>
<dbReference type="CDD" id="cd00067">
    <property type="entry name" value="GAL4"/>
    <property type="match status" value="1"/>
</dbReference>
<dbReference type="InterPro" id="IPR050797">
    <property type="entry name" value="Carb_Metab_Trans_Reg"/>
</dbReference>
<gene>
    <name evidence="3" type="ORF">C2G38_2191199</name>
</gene>
<dbReference type="PANTHER" id="PTHR31668:SF30">
    <property type="entry name" value="ZN(II)2CYS6 TRANSCRIPTION FACTOR (EUROFUNG)"/>
    <property type="match status" value="1"/>
</dbReference>
<organism evidence="3 4">
    <name type="scientific">Gigaspora rosea</name>
    <dbReference type="NCBI Taxonomy" id="44941"/>
    <lineage>
        <taxon>Eukaryota</taxon>
        <taxon>Fungi</taxon>
        <taxon>Fungi incertae sedis</taxon>
        <taxon>Mucoromycota</taxon>
        <taxon>Glomeromycotina</taxon>
        <taxon>Glomeromycetes</taxon>
        <taxon>Diversisporales</taxon>
        <taxon>Gigasporaceae</taxon>
        <taxon>Gigaspora</taxon>
    </lineage>
</organism>
<dbReference type="InterPro" id="IPR036864">
    <property type="entry name" value="Zn2-C6_fun-type_DNA-bd_sf"/>
</dbReference>
<dbReference type="SUPFAM" id="SSF57701">
    <property type="entry name" value="Zn2/Cys6 DNA-binding domain"/>
    <property type="match status" value="1"/>
</dbReference>
<dbReference type="AlphaFoldDB" id="A0A397V7P0"/>
<dbReference type="PANTHER" id="PTHR31668">
    <property type="entry name" value="GLUCOSE TRANSPORT TRANSCRIPTION REGULATOR RGT1-RELATED-RELATED"/>
    <property type="match status" value="1"/>
</dbReference>
<name>A0A397V7P0_9GLOM</name>
<accession>A0A397V7P0</accession>
<feature type="domain" description="Zn(2)-C6 fungal-type" evidence="2">
    <location>
        <begin position="26"/>
        <end position="55"/>
    </location>
</feature>
<evidence type="ECO:0000256" key="1">
    <source>
        <dbReference type="ARBA" id="ARBA00023242"/>
    </source>
</evidence>
<dbReference type="Pfam" id="PF00172">
    <property type="entry name" value="Zn_clus"/>
    <property type="match status" value="1"/>
</dbReference>
<keyword evidence="1" id="KW-0539">Nucleus</keyword>
<evidence type="ECO:0000259" key="2">
    <source>
        <dbReference type="PROSITE" id="PS50048"/>
    </source>
</evidence>
<dbReference type="OrthoDB" id="10305360at2759"/>
<proteinExistence type="predicted"/>
<dbReference type="SMART" id="SM00066">
    <property type="entry name" value="GAL4"/>
    <property type="match status" value="1"/>
</dbReference>
<sequence length="279" mass="31756">MPFSRQQRWQIQQHQRQRRGSYVTRACTNCQKKHTKCSGGAACERCTLRNLRCTFIDSGKKRGPKTDGNQVNVSNSSENYIDGTSMPSSIIPNPAQGHASTLSLSGYPQQQPDNIDDVTLYSEFYDPEQVNILNNFENDFDRTSLLPSIIPNPAHGHASILSLSGYPPQQSDNIEDVTLYSKFYEPEQIYINNFEDDIDGASILYSMIPNFVQNHASTLSLSGCPPQQLDYIEDVTLYSDFYEKKTAHAFQEVDPFSYQLCNNTGYIMQNNNNYRQHIY</sequence>
<dbReference type="GO" id="GO:0000981">
    <property type="term" value="F:DNA-binding transcription factor activity, RNA polymerase II-specific"/>
    <property type="evidence" value="ECO:0007669"/>
    <property type="project" value="InterPro"/>
</dbReference>
<dbReference type="Gene3D" id="4.10.240.10">
    <property type="entry name" value="Zn(2)-C6 fungal-type DNA-binding domain"/>
    <property type="match status" value="1"/>
</dbReference>
<dbReference type="EMBL" id="QKWP01000710">
    <property type="protein sequence ID" value="RIB15983.1"/>
    <property type="molecule type" value="Genomic_DNA"/>
</dbReference>
<dbReference type="InterPro" id="IPR001138">
    <property type="entry name" value="Zn2Cys6_DnaBD"/>
</dbReference>
<evidence type="ECO:0000313" key="4">
    <source>
        <dbReference type="Proteomes" id="UP000266673"/>
    </source>
</evidence>
<comment type="caution">
    <text evidence="3">The sequence shown here is derived from an EMBL/GenBank/DDBJ whole genome shotgun (WGS) entry which is preliminary data.</text>
</comment>
<dbReference type="GO" id="GO:0008270">
    <property type="term" value="F:zinc ion binding"/>
    <property type="evidence" value="ECO:0007669"/>
    <property type="project" value="InterPro"/>
</dbReference>